<dbReference type="SUPFAM" id="SSF54928">
    <property type="entry name" value="RNA-binding domain, RBD"/>
    <property type="match status" value="1"/>
</dbReference>
<dbReference type="CDD" id="cd12254">
    <property type="entry name" value="RRM_hnRNPH_ESRPs_RBM12_like"/>
    <property type="match status" value="1"/>
</dbReference>
<dbReference type="EMBL" id="CAXAMM010003581">
    <property type="protein sequence ID" value="CAK9000495.1"/>
    <property type="molecule type" value="Genomic_DNA"/>
</dbReference>
<dbReference type="InterPro" id="IPR012677">
    <property type="entry name" value="Nucleotide-bd_a/b_plait_sf"/>
</dbReference>
<dbReference type="Gene3D" id="3.30.70.330">
    <property type="match status" value="2"/>
</dbReference>
<feature type="domain" description="RRM" evidence="5">
    <location>
        <begin position="179"/>
        <end position="266"/>
    </location>
</feature>
<gene>
    <name evidence="6" type="ORF">SCF082_LOCUS6517</name>
</gene>
<dbReference type="PANTHER" id="PTHR48033">
    <property type="entry name" value="RNA-BINDING (RRM/RBD/RNP MOTIFS) FAMILY PROTEIN"/>
    <property type="match status" value="1"/>
</dbReference>
<dbReference type="Proteomes" id="UP001642464">
    <property type="component" value="Unassembled WGS sequence"/>
</dbReference>
<evidence type="ECO:0000256" key="3">
    <source>
        <dbReference type="PROSITE-ProRule" id="PRU00176"/>
    </source>
</evidence>
<sequence length="299" mass="32343">MSKGGWGGYDDYSWMSKGKGSGKDFGKAAMMMSMMSMMMKGGKGGGSGGGGGGGKGAASQSYGKGMGNPTAESEVVFVGGLPRETTEEAITLHFSEFGMVQNVEMKYDVMTNMFRGFCFVTFASVAEAQAVLDNYDNNMFNGRWIDCKPAAKGRAPDPSAGQPPKQIPWEKAAPPPTGSTLRARGLPFSATKEQVEEFFAGYGMTGRYHSRLDYMGRPTGEVFVEFFNNDEAVRAFNDRNFQMMGNRYVELLGASDKDVQMYLDNNGKGAPITYGPMKGGKGFKGSSPYDMMWALFGGY</sequence>
<reference evidence="6 7" key="1">
    <citation type="submission" date="2024-02" db="EMBL/GenBank/DDBJ databases">
        <authorList>
            <person name="Chen Y."/>
            <person name="Shah S."/>
            <person name="Dougan E. K."/>
            <person name="Thang M."/>
            <person name="Chan C."/>
        </authorList>
    </citation>
    <scope>NUCLEOTIDE SEQUENCE [LARGE SCALE GENOMIC DNA]</scope>
</reference>
<dbReference type="Pfam" id="PF00076">
    <property type="entry name" value="RRM_1"/>
    <property type="match status" value="2"/>
</dbReference>
<keyword evidence="2" id="KW-0539">Nucleus</keyword>
<dbReference type="SMART" id="SM00360">
    <property type="entry name" value="RRM"/>
    <property type="match status" value="2"/>
</dbReference>
<dbReference type="CDD" id="cd00590">
    <property type="entry name" value="RRM_SF"/>
    <property type="match status" value="1"/>
</dbReference>
<feature type="compositionally biased region" description="Gly residues" evidence="4">
    <location>
        <begin position="44"/>
        <end position="56"/>
    </location>
</feature>
<organism evidence="6 7">
    <name type="scientific">Durusdinium trenchii</name>
    <dbReference type="NCBI Taxonomy" id="1381693"/>
    <lineage>
        <taxon>Eukaryota</taxon>
        <taxon>Sar</taxon>
        <taxon>Alveolata</taxon>
        <taxon>Dinophyceae</taxon>
        <taxon>Suessiales</taxon>
        <taxon>Symbiodiniaceae</taxon>
        <taxon>Durusdinium</taxon>
    </lineage>
</organism>
<dbReference type="InterPro" id="IPR000504">
    <property type="entry name" value="RRM_dom"/>
</dbReference>
<evidence type="ECO:0000313" key="7">
    <source>
        <dbReference type="Proteomes" id="UP001642464"/>
    </source>
</evidence>
<dbReference type="PANTHER" id="PTHR48033:SF10">
    <property type="entry name" value="RNA-BINDING PROTEIN SQUID"/>
    <property type="match status" value="1"/>
</dbReference>
<comment type="subcellular location">
    <subcellularLocation>
        <location evidence="1">Nucleus</location>
    </subcellularLocation>
</comment>
<dbReference type="PROSITE" id="PS50102">
    <property type="entry name" value="RRM"/>
    <property type="match status" value="2"/>
</dbReference>
<accession>A0ABP0ID23</accession>
<evidence type="ECO:0000313" key="6">
    <source>
        <dbReference type="EMBL" id="CAK9000495.1"/>
    </source>
</evidence>
<feature type="region of interest" description="Disordered" evidence="4">
    <location>
        <begin position="44"/>
        <end position="66"/>
    </location>
</feature>
<evidence type="ECO:0000256" key="4">
    <source>
        <dbReference type="SAM" id="MobiDB-lite"/>
    </source>
</evidence>
<dbReference type="InterPro" id="IPR035979">
    <property type="entry name" value="RBD_domain_sf"/>
</dbReference>
<feature type="region of interest" description="Disordered" evidence="4">
    <location>
        <begin position="151"/>
        <end position="181"/>
    </location>
</feature>
<name>A0ABP0ID23_9DINO</name>
<keyword evidence="7" id="KW-1185">Reference proteome</keyword>
<feature type="domain" description="RRM" evidence="5">
    <location>
        <begin position="74"/>
        <end position="152"/>
    </location>
</feature>
<evidence type="ECO:0000256" key="1">
    <source>
        <dbReference type="ARBA" id="ARBA00004123"/>
    </source>
</evidence>
<proteinExistence type="predicted"/>
<evidence type="ECO:0000259" key="5">
    <source>
        <dbReference type="PROSITE" id="PS50102"/>
    </source>
</evidence>
<keyword evidence="3" id="KW-0694">RNA-binding</keyword>
<protein>
    <submittedName>
        <fullName evidence="6">DAZ-associated protein 1 (Deleted in azoospermia-associated protein 1)</fullName>
    </submittedName>
</protein>
<evidence type="ECO:0000256" key="2">
    <source>
        <dbReference type="ARBA" id="ARBA00023242"/>
    </source>
</evidence>
<comment type="caution">
    <text evidence="6">The sequence shown here is derived from an EMBL/GenBank/DDBJ whole genome shotgun (WGS) entry which is preliminary data.</text>
</comment>